<evidence type="ECO:0000313" key="5">
    <source>
        <dbReference type="Proteomes" id="UP001432322"/>
    </source>
</evidence>
<feature type="domain" description="Thioesterase" evidence="3">
    <location>
        <begin position="75"/>
        <end position="149"/>
    </location>
</feature>
<dbReference type="Proteomes" id="UP001432322">
    <property type="component" value="Unassembled WGS sequence"/>
</dbReference>
<dbReference type="PANTHER" id="PTHR21660:SF1">
    <property type="entry name" value="ACYL-COENZYME A THIOESTERASE 13"/>
    <property type="match status" value="1"/>
</dbReference>
<organism evidence="4 5">
    <name type="scientific">Pristionchus fissidentatus</name>
    <dbReference type="NCBI Taxonomy" id="1538716"/>
    <lineage>
        <taxon>Eukaryota</taxon>
        <taxon>Metazoa</taxon>
        <taxon>Ecdysozoa</taxon>
        <taxon>Nematoda</taxon>
        <taxon>Chromadorea</taxon>
        <taxon>Rhabditida</taxon>
        <taxon>Rhabditina</taxon>
        <taxon>Diplogasteromorpha</taxon>
        <taxon>Diplogasteroidea</taxon>
        <taxon>Neodiplogasteridae</taxon>
        <taxon>Pristionchus</taxon>
    </lineage>
</organism>
<dbReference type="AlphaFoldDB" id="A0AAV5VG16"/>
<dbReference type="InterPro" id="IPR003736">
    <property type="entry name" value="PAAI_dom"/>
</dbReference>
<keyword evidence="5" id="KW-1185">Reference proteome</keyword>
<feature type="non-terminal residue" evidence="4">
    <location>
        <position position="1"/>
    </location>
</feature>
<dbReference type="EMBL" id="BTSY01000003">
    <property type="protein sequence ID" value="GMT18258.1"/>
    <property type="molecule type" value="Genomic_DNA"/>
</dbReference>
<reference evidence="4" key="1">
    <citation type="submission" date="2023-10" db="EMBL/GenBank/DDBJ databases">
        <title>Genome assembly of Pristionchus species.</title>
        <authorList>
            <person name="Yoshida K."/>
            <person name="Sommer R.J."/>
        </authorList>
    </citation>
    <scope>NUCLEOTIDE SEQUENCE</scope>
    <source>
        <strain evidence="4">RS5133</strain>
    </source>
</reference>
<evidence type="ECO:0000259" key="3">
    <source>
        <dbReference type="Pfam" id="PF03061"/>
    </source>
</evidence>
<dbReference type="InterPro" id="IPR039298">
    <property type="entry name" value="ACOT13"/>
</dbReference>
<dbReference type="GO" id="GO:0047617">
    <property type="term" value="F:fatty acyl-CoA hydrolase activity"/>
    <property type="evidence" value="ECO:0007669"/>
    <property type="project" value="InterPro"/>
</dbReference>
<proteinExistence type="inferred from homology"/>
<sequence>SQIMSTANIEEATTSCPLRAKEQDAELARAIAEFEHLSTIDNFNRVASKVRPLFASTEKLICELTIEAEHVNTKGTLHGGFSASLVDIITARAIGVTVKDKGMASVEIAVSYLLPVKLGDRIEIEAKVLKIGRNLAFTDIEFRRPDGKIAVKGKHTVAILPNDPPVTAAGRVVQF</sequence>
<accession>A0AAV5VG16</accession>
<dbReference type="PANTHER" id="PTHR21660">
    <property type="entry name" value="THIOESTERASE SUPERFAMILY MEMBER-RELATED"/>
    <property type="match status" value="1"/>
</dbReference>
<dbReference type="InterPro" id="IPR006683">
    <property type="entry name" value="Thioestr_dom"/>
</dbReference>
<name>A0AAV5VG16_9BILA</name>
<dbReference type="NCBIfam" id="TIGR00369">
    <property type="entry name" value="unchar_dom_1"/>
    <property type="match status" value="1"/>
</dbReference>
<dbReference type="FunFam" id="3.10.129.10:FF:000088">
    <property type="entry name" value="Putative esterase F42H10.6"/>
    <property type="match status" value="1"/>
</dbReference>
<keyword evidence="2" id="KW-0378">Hydrolase</keyword>
<evidence type="ECO:0000256" key="1">
    <source>
        <dbReference type="ARBA" id="ARBA00008324"/>
    </source>
</evidence>
<dbReference type="Pfam" id="PF03061">
    <property type="entry name" value="4HBT"/>
    <property type="match status" value="1"/>
</dbReference>
<evidence type="ECO:0000256" key="2">
    <source>
        <dbReference type="ARBA" id="ARBA00022801"/>
    </source>
</evidence>
<dbReference type="SUPFAM" id="SSF54637">
    <property type="entry name" value="Thioesterase/thiol ester dehydrase-isomerase"/>
    <property type="match status" value="1"/>
</dbReference>
<gene>
    <name evidence="4" type="ORF">PFISCL1PPCAC_9555</name>
</gene>
<comment type="similarity">
    <text evidence="1">Belongs to the thioesterase PaaI family.</text>
</comment>
<protein>
    <recommendedName>
        <fullName evidence="3">Thioesterase domain-containing protein</fullName>
    </recommendedName>
</protein>
<evidence type="ECO:0000313" key="4">
    <source>
        <dbReference type="EMBL" id="GMT18258.1"/>
    </source>
</evidence>
<dbReference type="Gene3D" id="3.10.129.10">
    <property type="entry name" value="Hotdog Thioesterase"/>
    <property type="match status" value="1"/>
</dbReference>
<dbReference type="InterPro" id="IPR029069">
    <property type="entry name" value="HotDog_dom_sf"/>
</dbReference>
<dbReference type="CDD" id="cd03443">
    <property type="entry name" value="PaaI_thioesterase"/>
    <property type="match status" value="1"/>
</dbReference>
<comment type="caution">
    <text evidence="4">The sequence shown here is derived from an EMBL/GenBank/DDBJ whole genome shotgun (WGS) entry which is preliminary data.</text>
</comment>